<accession>A0A645GMF5</accession>
<protein>
    <submittedName>
        <fullName evidence="1">Uncharacterized protein</fullName>
    </submittedName>
</protein>
<organism evidence="1">
    <name type="scientific">bioreactor metagenome</name>
    <dbReference type="NCBI Taxonomy" id="1076179"/>
    <lineage>
        <taxon>unclassified sequences</taxon>
        <taxon>metagenomes</taxon>
        <taxon>ecological metagenomes</taxon>
    </lineage>
</organism>
<comment type="caution">
    <text evidence="1">The sequence shown here is derived from an EMBL/GenBank/DDBJ whole genome shotgun (WGS) entry which is preliminary data.</text>
</comment>
<dbReference type="AlphaFoldDB" id="A0A645GMF5"/>
<reference evidence="1" key="1">
    <citation type="submission" date="2019-08" db="EMBL/GenBank/DDBJ databases">
        <authorList>
            <person name="Kucharzyk K."/>
            <person name="Murdoch R.W."/>
            <person name="Higgins S."/>
            <person name="Loffler F."/>
        </authorList>
    </citation>
    <scope>NUCLEOTIDE SEQUENCE</scope>
</reference>
<sequence>MRGGRQGVQPVTEDELLDLVLVLVGELVAGAGEDLDAVVLVRVVRGGDDEPGVGAHRLGHVRDAGGRQHADPLDIAAHRGDARHQCALQHVAGDPGVLADDDPHPVRGRLVPAHHVRDGLAQTEGGDRVHRISVGLAADAVGAEQLAHLLCLLLLPGLRPT</sequence>
<proteinExistence type="predicted"/>
<evidence type="ECO:0000313" key="1">
    <source>
        <dbReference type="EMBL" id="MPN24883.1"/>
    </source>
</evidence>
<dbReference type="EMBL" id="VSSQ01073878">
    <property type="protein sequence ID" value="MPN24883.1"/>
    <property type="molecule type" value="Genomic_DNA"/>
</dbReference>
<gene>
    <name evidence="1" type="ORF">SDC9_172288</name>
</gene>
<name>A0A645GMF5_9ZZZZ</name>